<feature type="binding site" evidence="6">
    <location>
        <position position="324"/>
    </location>
    <ligand>
        <name>L-aspartate</name>
        <dbReference type="ChEBI" id="CHEBI:29991"/>
    </ligand>
</feature>
<evidence type="ECO:0000256" key="1">
    <source>
        <dbReference type="ARBA" id="ARBA00022598"/>
    </source>
</evidence>
<evidence type="ECO:0000256" key="2">
    <source>
        <dbReference type="ARBA" id="ARBA00022741"/>
    </source>
</evidence>
<dbReference type="EMBL" id="PEVJ01000045">
    <property type="protein sequence ID" value="PIU98357.1"/>
    <property type="molecule type" value="Genomic_DNA"/>
</dbReference>
<feature type="domain" description="Aminoacyl-transfer RNA synthetases class-II family profile" evidence="7">
    <location>
        <begin position="142"/>
        <end position="435"/>
    </location>
</feature>
<comment type="subcellular location">
    <subcellularLocation>
        <location evidence="6">Cytoplasm</location>
    </subcellularLocation>
</comment>
<feature type="binding site" evidence="6">
    <location>
        <begin position="218"/>
        <end position="220"/>
    </location>
    <ligand>
        <name>ATP</name>
        <dbReference type="ChEBI" id="CHEBI:30616"/>
    </ligand>
</feature>
<organism evidence="8 9">
    <name type="scientific">Candidatus Wolfebacteria bacterium CG03_land_8_20_14_0_80_40_12</name>
    <dbReference type="NCBI Taxonomy" id="1975069"/>
    <lineage>
        <taxon>Bacteria</taxon>
        <taxon>Candidatus Wolfeibacteriota</taxon>
    </lineage>
</organism>
<dbReference type="PROSITE" id="PS50862">
    <property type="entry name" value="AA_TRNA_LIGASE_II"/>
    <property type="match status" value="1"/>
</dbReference>
<protein>
    <recommendedName>
        <fullName evidence="6">Aspartate--tRNA(Asp/Asn) ligase</fullName>
        <ecNumber evidence="6">6.1.1.23</ecNumber>
    </recommendedName>
    <alternativeName>
        <fullName evidence="6">Aspartyl-tRNA synthetase</fullName>
        <shortName evidence="6">AspRS</shortName>
    </alternativeName>
    <alternativeName>
        <fullName evidence="6">Non-discriminating aspartyl-tRNA synthetase</fullName>
        <shortName evidence="6">ND-AspRS</shortName>
    </alternativeName>
</protein>
<evidence type="ECO:0000259" key="7">
    <source>
        <dbReference type="PROSITE" id="PS50862"/>
    </source>
</evidence>
<dbReference type="CDD" id="cd00777">
    <property type="entry name" value="AspRS_core"/>
    <property type="match status" value="1"/>
</dbReference>
<name>A0A2M7B5H3_9BACT</name>
<sequence>MRILTKDIINKEGEKVELMGWVAVRRDHGKIIFIDLRDRSGRVQTVFTPADKEVYNLAQKLRSEWVIKIVGKVSRRPKGMENPEIETGDFEIPVERLEILNQAEALPIAIDGDGYEIGEDTRMKYRYVDLKRERLQKNLRRRAEIEKFIRDFLTGMDFTEIETPILSKSTPEGARDYLVPSRLHEGKFYALPQSPQQYKQLLMVAGLEKYFQIVRCFRDEDTRGDRQPEFTQLDIEMSFIEEEDVLNLIETLYTELVGKLYPDKKIQQTPFVRLSHKEAMEKYNSDKPDLRKDKDNPDELAFVFVVDFPMFEWKETEKRWDAVHHPFTLPKVKDKNDFLAQFKKEPAKIKAYQYDLVLNGYEIAGGSIRIHDSELLAAVFEVMGNEPEEVREKFGHMFEAFKYGVPPHGGIASGLDRFVAILQNEPNIREVIAFPKTGDGRDLMMDAPSEVDEKQLKELNIKINKKL</sequence>
<evidence type="ECO:0000313" key="9">
    <source>
        <dbReference type="Proteomes" id="UP000228949"/>
    </source>
</evidence>
<dbReference type="InterPro" id="IPR045864">
    <property type="entry name" value="aa-tRNA-synth_II/BPL/LPL"/>
</dbReference>
<dbReference type="GO" id="GO:0005737">
    <property type="term" value="C:cytoplasm"/>
    <property type="evidence" value="ECO:0007669"/>
    <property type="project" value="UniProtKB-SubCell"/>
</dbReference>
<evidence type="ECO:0000256" key="6">
    <source>
        <dbReference type="HAMAP-Rule" id="MF_00044"/>
    </source>
</evidence>
<dbReference type="InterPro" id="IPR012340">
    <property type="entry name" value="NA-bd_OB-fold"/>
</dbReference>
<dbReference type="GO" id="GO:0006422">
    <property type="term" value="P:aspartyl-tRNA aminoacylation"/>
    <property type="evidence" value="ECO:0007669"/>
    <property type="project" value="UniProtKB-UniRule"/>
</dbReference>
<dbReference type="Gene3D" id="3.30.930.10">
    <property type="entry name" value="Bira Bifunctional Protein, Domain 2"/>
    <property type="match status" value="1"/>
</dbReference>
<evidence type="ECO:0000256" key="3">
    <source>
        <dbReference type="ARBA" id="ARBA00022840"/>
    </source>
</evidence>
<dbReference type="InterPro" id="IPR006195">
    <property type="entry name" value="aa-tRNA-synth_II"/>
</dbReference>
<dbReference type="PRINTS" id="PR01042">
    <property type="entry name" value="TRNASYNTHASP"/>
</dbReference>
<dbReference type="HAMAP" id="MF_00044">
    <property type="entry name" value="Asp_tRNA_synth_type1"/>
    <property type="match status" value="1"/>
</dbReference>
<dbReference type="AlphaFoldDB" id="A0A2M7B5H3"/>
<comment type="catalytic activity">
    <reaction evidence="6">
        <text>tRNA(Asx) + L-aspartate + ATP = L-aspartyl-tRNA(Asx) + AMP + diphosphate</text>
        <dbReference type="Rhea" id="RHEA:18349"/>
        <dbReference type="Rhea" id="RHEA-COMP:9710"/>
        <dbReference type="Rhea" id="RHEA-COMP:9711"/>
        <dbReference type="ChEBI" id="CHEBI:29991"/>
        <dbReference type="ChEBI" id="CHEBI:30616"/>
        <dbReference type="ChEBI" id="CHEBI:33019"/>
        <dbReference type="ChEBI" id="CHEBI:78442"/>
        <dbReference type="ChEBI" id="CHEBI:78516"/>
        <dbReference type="ChEBI" id="CHEBI:456215"/>
        <dbReference type="EC" id="6.1.1.23"/>
    </reaction>
</comment>
<dbReference type="PANTHER" id="PTHR22594">
    <property type="entry name" value="ASPARTYL/LYSYL-TRNA SYNTHETASE"/>
    <property type="match status" value="1"/>
</dbReference>
<dbReference type="Proteomes" id="UP000228949">
    <property type="component" value="Unassembled WGS sequence"/>
</dbReference>
<keyword evidence="3 6" id="KW-0067">ATP-binding</keyword>
<feature type="binding site" evidence="6">
    <location>
        <position position="218"/>
    </location>
    <ligand>
        <name>L-aspartate</name>
        <dbReference type="ChEBI" id="CHEBI:29991"/>
    </ligand>
</feature>
<dbReference type="InterPro" id="IPR002312">
    <property type="entry name" value="Asp/Asn-tRNA-synth_IIb"/>
</dbReference>
<gene>
    <name evidence="6 8" type="primary">aspS</name>
    <name evidence="8" type="ORF">COS61_01870</name>
</gene>
<dbReference type="GO" id="GO:0004815">
    <property type="term" value="F:aspartate-tRNA ligase activity"/>
    <property type="evidence" value="ECO:0007669"/>
    <property type="project" value="UniProtKB-UniRule"/>
</dbReference>
<feature type="binding site" evidence="6">
    <location>
        <begin position="414"/>
        <end position="417"/>
    </location>
    <ligand>
        <name>ATP</name>
        <dbReference type="ChEBI" id="CHEBI:30616"/>
    </ligand>
</feature>
<comment type="caution">
    <text evidence="8">The sequence shown here is derived from an EMBL/GenBank/DDBJ whole genome shotgun (WGS) entry which is preliminary data.</text>
</comment>
<keyword evidence="6" id="KW-0963">Cytoplasm</keyword>
<dbReference type="SUPFAM" id="SSF55681">
    <property type="entry name" value="Class II aaRS and biotin synthetases"/>
    <property type="match status" value="1"/>
</dbReference>
<keyword evidence="5 6" id="KW-0030">Aminoacyl-tRNA synthetase</keyword>
<feature type="region of interest" description="Aspartate" evidence="6">
    <location>
        <begin position="196"/>
        <end position="199"/>
    </location>
</feature>
<feature type="binding site" evidence="6">
    <location>
        <position position="362"/>
    </location>
    <ligand>
        <name>ATP</name>
        <dbReference type="ChEBI" id="CHEBI:30616"/>
    </ligand>
</feature>
<comment type="function">
    <text evidence="6">Aspartyl-tRNA synthetase with relaxed tRNA specificity since it is able to aspartylate not only its cognate tRNA(Asp) but also tRNA(Asn). Reaction proceeds in two steps: L-aspartate is first activated by ATP to form Asp-AMP and then transferred to the acceptor end of tRNA(Asp/Asn).</text>
</comment>
<dbReference type="InterPro" id="IPR004365">
    <property type="entry name" value="NA-bd_OB_tRNA"/>
</dbReference>
<feature type="binding site" evidence="6">
    <location>
        <position position="227"/>
    </location>
    <ligand>
        <name>ATP</name>
        <dbReference type="ChEBI" id="CHEBI:30616"/>
    </ligand>
</feature>
<dbReference type="GO" id="GO:0003676">
    <property type="term" value="F:nucleic acid binding"/>
    <property type="evidence" value="ECO:0007669"/>
    <property type="project" value="InterPro"/>
</dbReference>
<dbReference type="EC" id="6.1.1.23" evidence="6"/>
<dbReference type="InterPro" id="IPR047090">
    <property type="entry name" value="AspRS_core"/>
</dbReference>
<evidence type="ECO:0000256" key="5">
    <source>
        <dbReference type="ARBA" id="ARBA00023146"/>
    </source>
</evidence>
<keyword evidence="1 6" id="KW-0436">Ligase</keyword>
<keyword evidence="4 6" id="KW-0648">Protein biosynthesis</keyword>
<dbReference type="Gene3D" id="2.40.50.140">
    <property type="entry name" value="Nucleic acid-binding proteins"/>
    <property type="match status" value="1"/>
</dbReference>
<dbReference type="SUPFAM" id="SSF50249">
    <property type="entry name" value="Nucleic acid-binding proteins"/>
    <property type="match status" value="1"/>
</dbReference>
<reference evidence="9" key="1">
    <citation type="submission" date="2017-09" db="EMBL/GenBank/DDBJ databases">
        <title>Depth-based differentiation of microbial function through sediment-hosted aquifers and enrichment of novel symbionts in the deep terrestrial subsurface.</title>
        <authorList>
            <person name="Probst A.J."/>
            <person name="Ladd B."/>
            <person name="Jarett J.K."/>
            <person name="Geller-Mcgrath D.E."/>
            <person name="Sieber C.M.K."/>
            <person name="Emerson J.B."/>
            <person name="Anantharaman K."/>
            <person name="Thomas B.C."/>
            <person name="Malmstrom R."/>
            <person name="Stieglmeier M."/>
            <person name="Klingl A."/>
            <person name="Woyke T."/>
            <person name="Ryan C.M."/>
            <person name="Banfield J.F."/>
        </authorList>
    </citation>
    <scope>NUCLEOTIDE SEQUENCE [LARGE SCALE GENOMIC DNA]</scope>
</reference>
<dbReference type="NCBIfam" id="TIGR00459">
    <property type="entry name" value="aspS_bact"/>
    <property type="match status" value="1"/>
</dbReference>
<feature type="binding site" evidence="6">
    <location>
        <position position="172"/>
    </location>
    <ligand>
        <name>L-aspartate</name>
        <dbReference type="ChEBI" id="CHEBI:29991"/>
    </ligand>
</feature>
<dbReference type="Pfam" id="PF01336">
    <property type="entry name" value="tRNA_anti-codon"/>
    <property type="match status" value="1"/>
</dbReference>
<dbReference type="InterPro" id="IPR004524">
    <property type="entry name" value="Asp-tRNA-ligase_1"/>
</dbReference>
<comment type="similarity">
    <text evidence="6">Belongs to the class-II aminoacyl-tRNA synthetase family. Type 1 subfamily.</text>
</comment>
<dbReference type="GO" id="GO:0050560">
    <property type="term" value="F:aspartate-tRNA(Asn) ligase activity"/>
    <property type="evidence" value="ECO:0007669"/>
    <property type="project" value="UniProtKB-EC"/>
</dbReference>
<accession>A0A2M7B5H3</accession>
<dbReference type="GO" id="GO:0005524">
    <property type="term" value="F:ATP binding"/>
    <property type="evidence" value="ECO:0007669"/>
    <property type="project" value="UniProtKB-UniRule"/>
</dbReference>
<evidence type="ECO:0000256" key="4">
    <source>
        <dbReference type="ARBA" id="ARBA00022917"/>
    </source>
</evidence>
<comment type="subunit">
    <text evidence="6">Homodimer.</text>
</comment>
<keyword evidence="2 6" id="KW-0547">Nucleotide-binding</keyword>
<feature type="site" description="Important for tRNA non-discrimination" evidence="6">
    <location>
        <position position="79"/>
    </location>
</feature>
<dbReference type="InterPro" id="IPR004364">
    <property type="entry name" value="Aa-tRNA-synt_II"/>
</dbReference>
<dbReference type="PANTHER" id="PTHR22594:SF5">
    <property type="entry name" value="ASPARTATE--TRNA LIGASE, MITOCHONDRIAL"/>
    <property type="match status" value="1"/>
</dbReference>
<dbReference type="Pfam" id="PF00152">
    <property type="entry name" value="tRNA-synt_2"/>
    <property type="match status" value="1"/>
</dbReference>
<dbReference type="InterPro" id="IPR047089">
    <property type="entry name" value="Asp-tRNA-ligase_1_N"/>
</dbReference>
<evidence type="ECO:0000313" key="8">
    <source>
        <dbReference type="EMBL" id="PIU98357.1"/>
    </source>
</evidence>
<feature type="site" description="Important for tRNA non-discrimination" evidence="6">
    <location>
        <position position="28"/>
    </location>
</feature>
<feature type="binding site" evidence="6">
    <location>
        <position position="369"/>
    </location>
    <ligand>
        <name>L-aspartate</name>
        <dbReference type="ChEBI" id="CHEBI:29991"/>
    </ligand>
</feature>
<proteinExistence type="inferred from homology"/>
<dbReference type="CDD" id="cd04317">
    <property type="entry name" value="EcAspRS_like_N"/>
    <property type="match status" value="1"/>
</dbReference>